<keyword evidence="6 9" id="KW-0210">Decarboxylase</keyword>
<protein>
    <recommendedName>
        <fullName evidence="5 9">Alpha-acetolactate decarboxylase</fullName>
        <ecNumber evidence="4 9">4.1.1.5</ecNumber>
    </recommendedName>
</protein>
<evidence type="ECO:0000256" key="6">
    <source>
        <dbReference type="ARBA" id="ARBA00022793"/>
    </source>
</evidence>
<accession>A0AA45KKH0</accession>
<name>A0AA45KKH0_9LACT</name>
<evidence type="ECO:0000313" key="10">
    <source>
        <dbReference type="EMBL" id="QSE77646.1"/>
    </source>
</evidence>
<proteinExistence type="inferred from homology"/>
<comment type="similarity">
    <text evidence="3 9">Belongs to the alpha-acetolactate decarboxylase family.</text>
</comment>
<keyword evidence="11" id="KW-1185">Reference proteome</keyword>
<comment type="catalytic activity">
    <reaction evidence="1 9">
        <text>(2S)-2-acetolactate + H(+) = (R)-acetoin + CO2</text>
        <dbReference type="Rhea" id="RHEA:21580"/>
        <dbReference type="ChEBI" id="CHEBI:15378"/>
        <dbReference type="ChEBI" id="CHEBI:15686"/>
        <dbReference type="ChEBI" id="CHEBI:16526"/>
        <dbReference type="ChEBI" id="CHEBI:58476"/>
        <dbReference type="EC" id="4.1.1.5"/>
    </reaction>
</comment>
<evidence type="ECO:0000256" key="5">
    <source>
        <dbReference type="ARBA" id="ARBA00020164"/>
    </source>
</evidence>
<evidence type="ECO:0000256" key="3">
    <source>
        <dbReference type="ARBA" id="ARBA00007106"/>
    </source>
</evidence>
<keyword evidence="8 9" id="KW-0456">Lyase</keyword>
<dbReference type="InterPro" id="IPR005128">
    <property type="entry name" value="Acetolactate_a_deCO2ase"/>
</dbReference>
<comment type="pathway">
    <text evidence="2 9">Polyol metabolism; (R,R)-butane-2,3-diol biosynthesis; (R,R)-butane-2,3-diol from pyruvate: step 2/3.</text>
</comment>
<dbReference type="EMBL" id="CP070872">
    <property type="protein sequence ID" value="QSE77646.1"/>
    <property type="molecule type" value="Genomic_DNA"/>
</dbReference>
<dbReference type="AlphaFoldDB" id="A0AA45KKH0"/>
<dbReference type="GO" id="GO:0045151">
    <property type="term" value="P:acetoin biosynthetic process"/>
    <property type="evidence" value="ECO:0007669"/>
    <property type="project" value="UniProtKB-UniRule"/>
</dbReference>
<dbReference type="SUPFAM" id="SSF117856">
    <property type="entry name" value="AF0104/ALDC/Ptd012-like"/>
    <property type="match status" value="1"/>
</dbReference>
<evidence type="ECO:0000313" key="11">
    <source>
        <dbReference type="Proteomes" id="UP000663608"/>
    </source>
</evidence>
<dbReference type="PANTHER" id="PTHR35524:SF1">
    <property type="entry name" value="ALPHA-ACETOLACTATE DECARBOXYLASE"/>
    <property type="match status" value="1"/>
</dbReference>
<dbReference type="Pfam" id="PF03306">
    <property type="entry name" value="AAL_decarboxy"/>
    <property type="match status" value="1"/>
</dbReference>
<keyword evidence="7 9" id="KW-0005">Acetoin biosynthesis</keyword>
<dbReference type="PIRSF" id="PIRSF001332">
    <property type="entry name" value="Acetolac_decarb"/>
    <property type="match status" value="1"/>
</dbReference>
<dbReference type="EC" id="4.1.1.5" evidence="4 9"/>
<dbReference type="KEGG" id="lti:JW886_05870"/>
<dbReference type="Proteomes" id="UP000663608">
    <property type="component" value="Chromosome"/>
</dbReference>
<reference evidence="10 11" key="1">
    <citation type="submission" date="2021-02" db="EMBL/GenBank/DDBJ databases">
        <title>Complete genome sequence of Lactococcus lactis strain K_LL004.</title>
        <authorList>
            <person name="Kim H.B."/>
        </authorList>
    </citation>
    <scope>NUCLEOTIDE SEQUENCE [LARGE SCALE GENOMIC DNA]</scope>
    <source>
        <strain evidence="10 11">K_LL004</strain>
    </source>
</reference>
<gene>
    <name evidence="10" type="primary">budA</name>
    <name evidence="10" type="ORF">JW886_05870</name>
</gene>
<sequence length="229" mass="24981">MFHHSSLAALMSGLYEGSITISELLEHGDFGIGTLAGITGEVIILDGEAYQARADNTVSKLTGSETAPYGAVTPFAKVLSFEVENAINSELLTAIETQFSSKNLFHAIKLEGSFDSMHVRMSPGGKEGEPFVEIAARQPEYMEKKITGTIVGFWTPELFHGVSVAGYHLHFLSQDKHFGGHIIDFEGFSGNVAIGKIDQLLQSFPTENRNFLEAQLDLDKLRADITEAE</sequence>
<evidence type="ECO:0000256" key="7">
    <source>
        <dbReference type="ARBA" id="ARBA00023061"/>
    </source>
</evidence>
<evidence type="ECO:0000256" key="4">
    <source>
        <dbReference type="ARBA" id="ARBA00013204"/>
    </source>
</evidence>
<dbReference type="Gene3D" id="3.30.1330.80">
    <property type="entry name" value="Hypothetical protein, similar to alpha- acetolactate decarboxylase, domain 2"/>
    <property type="match status" value="2"/>
</dbReference>
<organism evidence="10 11">
    <name type="scientific">Lactococcus taiwanensis</name>
    <dbReference type="NCBI Taxonomy" id="1151742"/>
    <lineage>
        <taxon>Bacteria</taxon>
        <taxon>Bacillati</taxon>
        <taxon>Bacillota</taxon>
        <taxon>Bacilli</taxon>
        <taxon>Lactobacillales</taxon>
        <taxon>Streptococcaceae</taxon>
        <taxon>Lactococcus</taxon>
    </lineage>
</organism>
<dbReference type="PANTHER" id="PTHR35524">
    <property type="entry name" value="ALPHA-ACETOLACTATE DECARBOXYLASE"/>
    <property type="match status" value="1"/>
</dbReference>
<evidence type="ECO:0000256" key="1">
    <source>
        <dbReference type="ARBA" id="ARBA00001784"/>
    </source>
</evidence>
<evidence type="ECO:0000256" key="9">
    <source>
        <dbReference type="PIRNR" id="PIRNR001332"/>
    </source>
</evidence>
<evidence type="ECO:0000256" key="8">
    <source>
        <dbReference type="ARBA" id="ARBA00023239"/>
    </source>
</evidence>
<dbReference type="GO" id="GO:0047605">
    <property type="term" value="F:acetolactate decarboxylase activity"/>
    <property type="evidence" value="ECO:0007669"/>
    <property type="project" value="UniProtKB-UniRule"/>
</dbReference>
<evidence type="ECO:0000256" key="2">
    <source>
        <dbReference type="ARBA" id="ARBA00005170"/>
    </source>
</evidence>
<dbReference type="CDD" id="cd17299">
    <property type="entry name" value="acetolactate_decarboxylase"/>
    <property type="match status" value="1"/>
</dbReference>
<dbReference type="NCBIfam" id="TIGR01252">
    <property type="entry name" value="acetolac_decarb"/>
    <property type="match status" value="1"/>
</dbReference>